<accession>A0A3S3SS42</accession>
<feature type="chain" id="PRO_5018629531" description="TraB/GumN family protein" evidence="1">
    <location>
        <begin position="21"/>
        <end position="269"/>
    </location>
</feature>
<organism evidence="2 3">
    <name type="scientific">Pedobacter chitinilyticus</name>
    <dbReference type="NCBI Taxonomy" id="2233776"/>
    <lineage>
        <taxon>Bacteria</taxon>
        <taxon>Pseudomonadati</taxon>
        <taxon>Bacteroidota</taxon>
        <taxon>Sphingobacteriia</taxon>
        <taxon>Sphingobacteriales</taxon>
        <taxon>Sphingobacteriaceae</taxon>
        <taxon>Pedobacter</taxon>
    </lineage>
</organism>
<reference evidence="2 3" key="1">
    <citation type="submission" date="2018-06" db="EMBL/GenBank/DDBJ databases">
        <title>Pedobacter endophyticus sp. nov., an endophytic bacterium isolated from a leaf of Triticum aestivum.</title>
        <authorList>
            <person name="Zhang L."/>
        </authorList>
    </citation>
    <scope>NUCLEOTIDE SEQUENCE [LARGE SCALE GENOMIC DNA]</scope>
    <source>
        <strain evidence="2 3">CM134L-2</strain>
    </source>
</reference>
<name>A0A3S3SS42_9SPHI</name>
<proteinExistence type="predicted"/>
<feature type="signal peptide" evidence="1">
    <location>
        <begin position="1"/>
        <end position="20"/>
    </location>
</feature>
<dbReference type="RefSeq" id="WP_113646625.1">
    <property type="nucleotide sequence ID" value="NZ_QMHN01000002.1"/>
</dbReference>
<evidence type="ECO:0000313" key="3">
    <source>
        <dbReference type="Proteomes" id="UP000284120"/>
    </source>
</evidence>
<gene>
    <name evidence="2" type="ORF">DPV69_06885</name>
</gene>
<evidence type="ECO:0008006" key="4">
    <source>
        <dbReference type="Google" id="ProtNLM"/>
    </source>
</evidence>
<dbReference type="OrthoDB" id="641734at2"/>
<keyword evidence="3" id="KW-1185">Reference proteome</keyword>
<protein>
    <recommendedName>
        <fullName evidence="4">TraB/GumN family protein</fullName>
    </recommendedName>
</protein>
<dbReference type="EMBL" id="SAYW01000002">
    <property type="protein sequence ID" value="RWU08101.1"/>
    <property type="molecule type" value="Genomic_DNA"/>
</dbReference>
<dbReference type="AlphaFoldDB" id="A0A3S3SS42"/>
<dbReference type="Proteomes" id="UP000284120">
    <property type="component" value="Unassembled WGS sequence"/>
</dbReference>
<sequence>MRHLITTLSFFLLLSNYAFGQTQVVVLGSVHFPTQKVNADSIYNILQKFKPDIILLEADSTNFYNDFTFKHLYDENEYIATVRYKMKNPKVNIRPIEFEGRNSYRKSIGIYPEAGPVWQKLNQLNNEKKFNKEEQIIWDELAYLDSVASAYKNASLQNINQPKIDQIINELIVSQYVSIKKIVDTNPVFAEAKLIDAKKDTITMRQYFALWANFEGNLRNNAIANNVMKQIKLNPGKKIIVITGFYHRPFILNKLTENKIPTKEFYQIK</sequence>
<comment type="caution">
    <text evidence="2">The sequence shown here is derived from an EMBL/GenBank/DDBJ whole genome shotgun (WGS) entry which is preliminary data.</text>
</comment>
<evidence type="ECO:0000256" key="1">
    <source>
        <dbReference type="SAM" id="SignalP"/>
    </source>
</evidence>
<evidence type="ECO:0000313" key="2">
    <source>
        <dbReference type="EMBL" id="RWU08101.1"/>
    </source>
</evidence>
<keyword evidence="1" id="KW-0732">Signal</keyword>